<organism evidence="2 4">
    <name type="scientific">Treponema rectale</name>
    <dbReference type="NCBI Taxonomy" id="744512"/>
    <lineage>
        <taxon>Bacteria</taxon>
        <taxon>Pseudomonadati</taxon>
        <taxon>Spirochaetota</taxon>
        <taxon>Spirochaetia</taxon>
        <taxon>Spirochaetales</taxon>
        <taxon>Treponemataceae</taxon>
        <taxon>Treponema</taxon>
    </lineage>
</organism>
<dbReference type="Proteomes" id="UP000593591">
    <property type="component" value="Chromosome"/>
</dbReference>
<dbReference type="KEGG" id="trc:DYE49_12220"/>
<reference evidence="3 5" key="1">
    <citation type="submission" date="2018-08" db="EMBL/GenBank/DDBJ databases">
        <title>The first complete genome of Treponema rectale (CHPAT), a commensal spirochete of the bovine rectum.</title>
        <authorList>
            <person name="Staton G.J."/>
            <person name="Clegg S.R."/>
            <person name="Carter S.D."/>
            <person name="Radford A.D."/>
            <person name="Darby A."/>
            <person name="Hall N."/>
            <person name="Birtles R.J."/>
            <person name="Evans N.J."/>
        </authorList>
    </citation>
    <scope>NUCLEOTIDE SEQUENCE [LARGE SCALE GENOMIC DNA]</scope>
    <source>
        <strain evidence="3 5">CHPA</strain>
    </source>
</reference>
<evidence type="ECO:0000313" key="5">
    <source>
        <dbReference type="Proteomes" id="UP000593591"/>
    </source>
</evidence>
<proteinExistence type="predicted"/>
<dbReference type="EMBL" id="CP031517">
    <property type="protein sequence ID" value="QOS41171.1"/>
    <property type="molecule type" value="Genomic_DNA"/>
</dbReference>
<evidence type="ECO:0000313" key="4">
    <source>
        <dbReference type="Proteomes" id="UP000578697"/>
    </source>
</evidence>
<feature type="signal peptide" evidence="1">
    <location>
        <begin position="1"/>
        <end position="19"/>
    </location>
</feature>
<evidence type="ECO:0000313" key="3">
    <source>
        <dbReference type="EMBL" id="QOS41171.1"/>
    </source>
</evidence>
<keyword evidence="4" id="KW-1185">Reference proteome</keyword>
<accession>A0A840SDI4</accession>
<gene>
    <name evidence="3" type="ORF">DYE49_12220</name>
    <name evidence="2" type="ORF">HNP77_001283</name>
</gene>
<evidence type="ECO:0000256" key="1">
    <source>
        <dbReference type="SAM" id="SignalP"/>
    </source>
</evidence>
<evidence type="ECO:0000313" key="2">
    <source>
        <dbReference type="EMBL" id="MBB5218914.1"/>
    </source>
</evidence>
<keyword evidence="1" id="KW-0732">Signal</keyword>
<dbReference type="RefSeq" id="WP_184652354.1">
    <property type="nucleotide sequence ID" value="NZ_JACHFR010000002.1"/>
</dbReference>
<reference evidence="2 4" key="2">
    <citation type="submission" date="2020-08" db="EMBL/GenBank/DDBJ databases">
        <title>Genomic Encyclopedia of Type Strains, Phase IV (KMG-IV): sequencing the most valuable type-strain genomes for metagenomic binning, comparative biology and taxonomic classification.</title>
        <authorList>
            <person name="Goeker M."/>
        </authorList>
    </citation>
    <scope>NUCLEOTIDE SEQUENCE [LARGE SCALE GENOMIC DNA]</scope>
    <source>
        <strain evidence="2 4">DSM 103679</strain>
    </source>
</reference>
<protein>
    <submittedName>
        <fullName evidence="2">Uncharacterized protein YwbE</fullName>
    </submittedName>
</protein>
<feature type="chain" id="PRO_5036418359" evidence="1">
    <location>
        <begin position="20"/>
        <end position="477"/>
    </location>
</feature>
<dbReference type="AlphaFoldDB" id="A0A840SDI4"/>
<dbReference type="EMBL" id="JACHFR010000002">
    <property type="protein sequence ID" value="MBB5218914.1"/>
    <property type="molecule type" value="Genomic_DNA"/>
</dbReference>
<name>A0A840SDI4_9SPIR</name>
<dbReference type="Proteomes" id="UP000578697">
    <property type="component" value="Unassembled WGS sequence"/>
</dbReference>
<sequence>MKKQIYIFVLMAAAQLSHAHQNVNDLLEGYLKNDLDLQKLTSQVQQKLLTKKSTAVSNGISVQLSTGTVTITGGDSTQIEFSPELEVKIPQAENLTLSAFTSVSVSSDEDSKTFTSTSLSLAADIYSGAGEERKITLLEAERDYLETRRSLQNGFLETETEFYESLKSLYEIASQIVSAEKSLYEDTIDFEKIKAQGYSTGSTTYRLAQSEVKTDEHNVEVYRHKLEREVKIFASKCGTSYDEKNALDFLPSEIMSVEPVNVDSFKKENYVKIENAVWTNYINELKRKADKTHTLKGSAGYTFDNKVSGSNSTENKYADTVDASLSYTWDSTALTATAGVSVPVDSGNPIYKLGLSFNPSQFIISKLQKLSDEEAAKIEELAVKSAHSDYETAVISQRTSAADILWDKSVLEENYDMYVTLEKDTALYLKRGIISESEYKSAQVNKENYRIKLLINALELIIYNNETKVLFVRDEEL</sequence>